<name>A0A497F5S7_9CREN</name>
<dbReference type="Proteomes" id="UP000269499">
    <property type="component" value="Unassembled WGS sequence"/>
</dbReference>
<dbReference type="InterPro" id="IPR027417">
    <property type="entry name" value="P-loop_NTPase"/>
</dbReference>
<keyword evidence="1" id="KW-0547">Nucleotide-binding</keyword>
<sequence length="359" mass="40085">MLNQVKWCGGLLNMVQQPFSRVPEIPSAEALIDIAYRRSLKASPSIPLQAPRIVKMKRLAEARIRSLGDFLCSKLNSIYAALPSSRDLHPFYRTLLGLVVKFEDYNKARSKLKASQRIIRKLVREYTTKVREAASPADVGKIRREAYGRILSVIRRIRKQLELLEKVRKSLYKVPSVDPEGVIIVVAGYPNVGKSTFVDQVSTAKPKIAEYPFTTTEIVVGHLTLNALRVQVIDTPGLLDRPIYKRNKIERMAIAAIEHLADSIIFILDPSETSGYTIEEQLSLFKEIKNTFKTTPIIPVLNKVDISTKDQVKRCEDALGASLFKMVAKDGVGVHEVLLEAIRLAKASSQLAVAGVDQP</sequence>
<dbReference type="Gene3D" id="1.20.120.1190">
    <property type="match status" value="1"/>
</dbReference>
<dbReference type="EMBL" id="QMRA01000013">
    <property type="protein sequence ID" value="RLE54935.1"/>
    <property type="molecule type" value="Genomic_DNA"/>
</dbReference>
<dbReference type="InterPro" id="IPR006073">
    <property type="entry name" value="GTP-bd"/>
</dbReference>
<accession>A0A497F5S7</accession>
<dbReference type="InterPro" id="IPR010674">
    <property type="entry name" value="NOG1_Rossman_fold_dom"/>
</dbReference>
<dbReference type="AlphaFoldDB" id="A0A497F5S7"/>
<keyword evidence="1" id="KW-0342">GTP-binding</keyword>
<dbReference type="NCBIfam" id="TIGR00231">
    <property type="entry name" value="small_GTP"/>
    <property type="match status" value="1"/>
</dbReference>
<organism evidence="5 7">
    <name type="scientific">Thermoproteota archaeon</name>
    <dbReference type="NCBI Taxonomy" id="2056631"/>
    <lineage>
        <taxon>Archaea</taxon>
        <taxon>Thermoproteota</taxon>
    </lineage>
</organism>
<evidence type="ECO:0000259" key="3">
    <source>
        <dbReference type="Pfam" id="PF17835"/>
    </source>
</evidence>
<evidence type="ECO:0000313" key="5">
    <source>
        <dbReference type="EMBL" id="RLE54935.1"/>
    </source>
</evidence>
<dbReference type="Gene3D" id="3.40.50.300">
    <property type="entry name" value="P-loop containing nucleotide triphosphate hydrolases"/>
    <property type="match status" value="1"/>
</dbReference>
<evidence type="ECO:0000259" key="2">
    <source>
        <dbReference type="Pfam" id="PF06858"/>
    </source>
</evidence>
<evidence type="ECO:0000313" key="7">
    <source>
        <dbReference type="Proteomes" id="UP000269499"/>
    </source>
</evidence>
<dbReference type="SUPFAM" id="SSF52540">
    <property type="entry name" value="P-loop containing nucleoside triphosphate hydrolases"/>
    <property type="match status" value="1"/>
</dbReference>
<dbReference type="InterPro" id="IPR005225">
    <property type="entry name" value="Small_GTP-bd"/>
</dbReference>
<feature type="domain" description="NOG1 N-terminal helical" evidence="3">
    <location>
        <begin position="19"/>
        <end position="178"/>
    </location>
</feature>
<dbReference type="InterPro" id="IPR041623">
    <property type="entry name" value="NOG1_N"/>
</dbReference>
<dbReference type="PRINTS" id="PR00326">
    <property type="entry name" value="GTP1OBG"/>
</dbReference>
<dbReference type="Pfam" id="PF06858">
    <property type="entry name" value="NOG1"/>
    <property type="match status" value="1"/>
</dbReference>
<dbReference type="CDD" id="cd01897">
    <property type="entry name" value="NOG"/>
    <property type="match status" value="1"/>
</dbReference>
<comment type="caution">
    <text evidence="5">The sequence shown here is derived from an EMBL/GenBank/DDBJ whole genome shotgun (WGS) entry which is preliminary data.</text>
</comment>
<proteinExistence type="predicted"/>
<protein>
    <recommendedName>
        <fullName evidence="8">OBG-type G domain-containing protein</fullName>
    </recommendedName>
</protein>
<evidence type="ECO:0008006" key="8">
    <source>
        <dbReference type="Google" id="ProtNLM"/>
    </source>
</evidence>
<dbReference type="GO" id="GO:0005525">
    <property type="term" value="F:GTP binding"/>
    <property type="evidence" value="ECO:0007669"/>
    <property type="project" value="UniProtKB-KW"/>
</dbReference>
<reference evidence="6 7" key="1">
    <citation type="submission" date="2018-06" db="EMBL/GenBank/DDBJ databases">
        <title>Extensive metabolic versatility and redundancy in microbially diverse, dynamic hydrothermal sediments.</title>
        <authorList>
            <person name="Dombrowski N."/>
            <person name="Teske A."/>
            <person name="Baker B.J."/>
        </authorList>
    </citation>
    <scope>NUCLEOTIDE SEQUENCE [LARGE SCALE GENOMIC DNA]</scope>
    <source>
        <strain evidence="5">B20_G2</strain>
        <strain evidence="4">B29_G17</strain>
    </source>
</reference>
<dbReference type="EMBL" id="QMQZ01000011">
    <property type="protein sequence ID" value="RLE52142.1"/>
    <property type="molecule type" value="Genomic_DNA"/>
</dbReference>
<dbReference type="Pfam" id="PF17835">
    <property type="entry name" value="NOG1_N"/>
    <property type="match status" value="1"/>
</dbReference>
<evidence type="ECO:0000313" key="4">
    <source>
        <dbReference type="EMBL" id="RLE52142.1"/>
    </source>
</evidence>
<dbReference type="PANTHER" id="PTHR45759">
    <property type="entry name" value="NUCLEOLAR GTP-BINDING PROTEIN 1"/>
    <property type="match status" value="1"/>
</dbReference>
<dbReference type="Proteomes" id="UP000268446">
    <property type="component" value="Unassembled WGS sequence"/>
</dbReference>
<evidence type="ECO:0000313" key="6">
    <source>
        <dbReference type="Proteomes" id="UP000268446"/>
    </source>
</evidence>
<feature type="domain" description="Nucleolar GTP-binding protein 1 Rossman-fold" evidence="2">
    <location>
        <begin position="248"/>
        <end position="305"/>
    </location>
</feature>
<gene>
    <name evidence="4" type="ORF">DRJ20_00720</name>
    <name evidence="5" type="ORF">DRJ26_01315</name>
</gene>
<evidence type="ECO:0000256" key="1">
    <source>
        <dbReference type="ARBA" id="ARBA00023134"/>
    </source>
</evidence>